<dbReference type="GO" id="GO:0000387">
    <property type="term" value="P:spliceosomal snRNP assembly"/>
    <property type="evidence" value="ECO:0007669"/>
    <property type="project" value="InterPro"/>
</dbReference>
<dbReference type="PANTHER" id="PTHR12794">
    <property type="entry name" value="GEMIN2"/>
    <property type="match status" value="1"/>
</dbReference>
<feature type="compositionally biased region" description="Polar residues" evidence="2">
    <location>
        <begin position="356"/>
        <end position="368"/>
    </location>
</feature>
<evidence type="ECO:0000256" key="2">
    <source>
        <dbReference type="SAM" id="MobiDB-lite"/>
    </source>
</evidence>
<comment type="caution">
    <text evidence="3">The sequence shown here is derived from an EMBL/GenBank/DDBJ whole genome shotgun (WGS) entry which is preliminary data.</text>
</comment>
<dbReference type="InterPro" id="IPR035426">
    <property type="entry name" value="Gemin2/Brr1"/>
</dbReference>
<name>A0A2B7XTJ2_9EURO</name>
<gene>
    <name evidence="3" type="ORF">AJ79_02610</name>
</gene>
<dbReference type="Pfam" id="PF04938">
    <property type="entry name" value="SIP1"/>
    <property type="match status" value="1"/>
</dbReference>
<organism evidence="3 4">
    <name type="scientific">Helicocarpus griseus UAMH5409</name>
    <dbReference type="NCBI Taxonomy" id="1447875"/>
    <lineage>
        <taxon>Eukaryota</taxon>
        <taxon>Fungi</taxon>
        <taxon>Dikarya</taxon>
        <taxon>Ascomycota</taxon>
        <taxon>Pezizomycotina</taxon>
        <taxon>Eurotiomycetes</taxon>
        <taxon>Eurotiomycetidae</taxon>
        <taxon>Onygenales</taxon>
        <taxon>Ajellomycetaceae</taxon>
        <taxon>Helicocarpus</taxon>
    </lineage>
</organism>
<dbReference type="EMBL" id="PDNB01000028">
    <property type="protein sequence ID" value="PGH15084.1"/>
    <property type="molecule type" value="Genomic_DNA"/>
</dbReference>
<feature type="region of interest" description="Disordered" evidence="2">
    <location>
        <begin position="1"/>
        <end position="66"/>
    </location>
</feature>
<dbReference type="PANTHER" id="PTHR12794:SF0">
    <property type="entry name" value="GEM-ASSOCIATED PROTEIN 2"/>
    <property type="match status" value="1"/>
</dbReference>
<sequence length="500" mass="54679">MPDKRKAPSSTSSDSPYTKKARSASDYPIEGDEESSHPAPITPTTARPQPKNDPIYGQKHAFPGLDEPIDENELFYGPAEDGIEYLRMVRSEARTLPAIFISKRKTTTSPNKGENPSESSATVVATQVEATATTTTATPSGIYSDGVYIAPSHPQATAAAAALDTPDEPDPQEIYYNLLHHRFLLLRSTLKCTPPASIISSLGRDRPISLPRQNKRARAEWERIIQNMDPRMAQLACMDMESVLGLLAIVARLLSKTVKGGDKVKVKRLGAWAWGLLGRCREVGEMGSEEVGDVREVGKRAARILVKVREGEEEMKGGMENGDEVEEEGGDEGEGQGYDDGEDGDGDGVDGTNGENATGTIPESDLGDQQTELGAIPQKEANAETMTGDAQDELEAAKARLQARLQAQQPSSDRAEAGEGEIEPDDNHGHDDEGEEGEEGEVDDKDEDESYNDSVWGYPDVQQYTRAMLDMIISIIGEFYGQRDLLEFRDIWEEDMDVSW</sequence>
<comment type="similarity">
    <text evidence="1">Belongs to the gemin-2 family.</text>
</comment>
<dbReference type="GO" id="GO:0005634">
    <property type="term" value="C:nucleus"/>
    <property type="evidence" value="ECO:0007669"/>
    <property type="project" value="TreeGrafter"/>
</dbReference>
<accession>A0A2B7XTJ2</accession>
<dbReference type="AlphaFoldDB" id="A0A2B7XTJ2"/>
<proteinExistence type="inferred from homology"/>
<evidence type="ECO:0000313" key="4">
    <source>
        <dbReference type="Proteomes" id="UP000223968"/>
    </source>
</evidence>
<feature type="region of interest" description="Disordered" evidence="2">
    <location>
        <begin position="401"/>
        <end position="456"/>
    </location>
</feature>
<reference evidence="3 4" key="1">
    <citation type="submission" date="2017-10" db="EMBL/GenBank/DDBJ databases">
        <title>Comparative genomics in systemic dimorphic fungi from Ajellomycetaceae.</title>
        <authorList>
            <person name="Munoz J.F."/>
            <person name="Mcewen J.G."/>
            <person name="Clay O.K."/>
            <person name="Cuomo C.A."/>
        </authorList>
    </citation>
    <scope>NUCLEOTIDE SEQUENCE [LARGE SCALE GENOMIC DNA]</scope>
    <source>
        <strain evidence="3 4">UAMH5409</strain>
    </source>
</reference>
<evidence type="ECO:0000256" key="1">
    <source>
        <dbReference type="ARBA" id="ARBA00025758"/>
    </source>
</evidence>
<keyword evidence="4" id="KW-1185">Reference proteome</keyword>
<feature type="region of interest" description="Disordered" evidence="2">
    <location>
        <begin position="311"/>
        <end position="368"/>
    </location>
</feature>
<protein>
    <submittedName>
        <fullName evidence="3">Uncharacterized protein</fullName>
    </submittedName>
</protein>
<dbReference type="GO" id="GO:0032797">
    <property type="term" value="C:SMN complex"/>
    <property type="evidence" value="ECO:0007669"/>
    <property type="project" value="TreeGrafter"/>
</dbReference>
<dbReference type="Gene3D" id="1.20.58.1070">
    <property type="match status" value="1"/>
</dbReference>
<dbReference type="Proteomes" id="UP000223968">
    <property type="component" value="Unassembled WGS sequence"/>
</dbReference>
<feature type="compositionally biased region" description="Acidic residues" evidence="2">
    <location>
        <begin position="432"/>
        <end position="451"/>
    </location>
</feature>
<dbReference type="OrthoDB" id="428895at2759"/>
<evidence type="ECO:0000313" key="3">
    <source>
        <dbReference type="EMBL" id="PGH15084.1"/>
    </source>
</evidence>
<feature type="compositionally biased region" description="Acidic residues" evidence="2">
    <location>
        <begin position="321"/>
        <end position="348"/>
    </location>
</feature>